<dbReference type="GeneID" id="19138176"/>
<sequence length="115" mass="12009">MVPQFRFSGAKARMALLRVALPLLSMSLLSLLLLLRGGCCHSNSATAATVLCQDSTAAKNLELSPNHSNQLIQSRRTASSPLASSEPAVIAIAAPDYEHRNGRRSPAGGGVSILG</sequence>
<dbReference type="EMBL" id="KB445639">
    <property type="protein sequence ID" value="EMD67763.1"/>
    <property type="molecule type" value="Genomic_DNA"/>
</dbReference>
<dbReference type="KEGG" id="bsc:COCSADRAFT_352768"/>
<dbReference type="RefSeq" id="XP_007697331.1">
    <property type="nucleotide sequence ID" value="XM_007699141.1"/>
</dbReference>
<name>M2SKR6_COCSN</name>
<dbReference type="AlphaFoldDB" id="M2SKR6"/>
<keyword evidence="2" id="KW-1185">Reference proteome</keyword>
<evidence type="ECO:0000313" key="1">
    <source>
        <dbReference type="EMBL" id="EMD67763.1"/>
    </source>
</evidence>
<reference evidence="1 2" key="1">
    <citation type="journal article" date="2012" name="PLoS Pathog.">
        <title>Diverse lifestyles and strategies of plant pathogenesis encoded in the genomes of eighteen Dothideomycetes fungi.</title>
        <authorList>
            <person name="Ohm R.A."/>
            <person name="Feau N."/>
            <person name="Henrissat B."/>
            <person name="Schoch C.L."/>
            <person name="Horwitz B.A."/>
            <person name="Barry K.W."/>
            <person name="Condon B.J."/>
            <person name="Copeland A.C."/>
            <person name="Dhillon B."/>
            <person name="Glaser F."/>
            <person name="Hesse C.N."/>
            <person name="Kosti I."/>
            <person name="LaButti K."/>
            <person name="Lindquist E.A."/>
            <person name="Lucas S."/>
            <person name="Salamov A.A."/>
            <person name="Bradshaw R.E."/>
            <person name="Ciuffetti L."/>
            <person name="Hamelin R.C."/>
            <person name="Kema G.H.J."/>
            <person name="Lawrence C."/>
            <person name="Scott J.A."/>
            <person name="Spatafora J.W."/>
            <person name="Turgeon B.G."/>
            <person name="de Wit P.J.G.M."/>
            <person name="Zhong S."/>
            <person name="Goodwin S.B."/>
            <person name="Grigoriev I.V."/>
        </authorList>
    </citation>
    <scope>NUCLEOTIDE SEQUENCE [LARGE SCALE GENOMIC DNA]</scope>
    <source>
        <strain evidence="2">ND90Pr / ATCC 201652</strain>
    </source>
</reference>
<proteinExistence type="predicted"/>
<accession>M2SKR6</accession>
<dbReference type="Proteomes" id="UP000016934">
    <property type="component" value="Unassembled WGS sequence"/>
</dbReference>
<protein>
    <submittedName>
        <fullName evidence="1">Uncharacterized protein</fullName>
    </submittedName>
</protein>
<reference evidence="2" key="2">
    <citation type="journal article" date="2013" name="PLoS Genet.">
        <title>Comparative genome structure, secondary metabolite, and effector coding capacity across Cochliobolus pathogens.</title>
        <authorList>
            <person name="Condon B.J."/>
            <person name="Leng Y."/>
            <person name="Wu D."/>
            <person name="Bushley K.E."/>
            <person name="Ohm R.A."/>
            <person name="Otillar R."/>
            <person name="Martin J."/>
            <person name="Schackwitz W."/>
            <person name="Grimwood J."/>
            <person name="MohdZainudin N."/>
            <person name="Xue C."/>
            <person name="Wang R."/>
            <person name="Manning V.A."/>
            <person name="Dhillon B."/>
            <person name="Tu Z.J."/>
            <person name="Steffenson B.J."/>
            <person name="Salamov A."/>
            <person name="Sun H."/>
            <person name="Lowry S."/>
            <person name="LaButti K."/>
            <person name="Han J."/>
            <person name="Copeland A."/>
            <person name="Lindquist E."/>
            <person name="Barry K."/>
            <person name="Schmutz J."/>
            <person name="Baker S.E."/>
            <person name="Ciuffetti L.M."/>
            <person name="Grigoriev I.V."/>
            <person name="Zhong S."/>
            <person name="Turgeon B.G."/>
        </authorList>
    </citation>
    <scope>NUCLEOTIDE SEQUENCE [LARGE SCALE GENOMIC DNA]</scope>
    <source>
        <strain evidence="2">ND90Pr / ATCC 201652</strain>
    </source>
</reference>
<gene>
    <name evidence="1" type="ORF">COCSADRAFT_352768</name>
</gene>
<organism evidence="1 2">
    <name type="scientific">Cochliobolus sativus (strain ND90Pr / ATCC 201652)</name>
    <name type="common">Common root rot and spot blotch fungus</name>
    <name type="synonym">Bipolaris sorokiniana</name>
    <dbReference type="NCBI Taxonomy" id="665912"/>
    <lineage>
        <taxon>Eukaryota</taxon>
        <taxon>Fungi</taxon>
        <taxon>Dikarya</taxon>
        <taxon>Ascomycota</taxon>
        <taxon>Pezizomycotina</taxon>
        <taxon>Dothideomycetes</taxon>
        <taxon>Pleosporomycetidae</taxon>
        <taxon>Pleosporales</taxon>
        <taxon>Pleosporineae</taxon>
        <taxon>Pleosporaceae</taxon>
        <taxon>Bipolaris</taxon>
    </lineage>
</organism>
<evidence type="ECO:0000313" key="2">
    <source>
        <dbReference type="Proteomes" id="UP000016934"/>
    </source>
</evidence>
<dbReference type="HOGENOM" id="CLU_2108820_0_0_1"/>